<comment type="similarity">
    <text evidence="1">Belongs to the disease resistance NB-LRR family.</text>
</comment>
<dbReference type="GO" id="GO:0002758">
    <property type="term" value="P:innate immune response-activating signaling pathway"/>
    <property type="evidence" value="ECO:0007669"/>
    <property type="project" value="UniProtKB-ARBA"/>
</dbReference>
<dbReference type="Gene3D" id="3.80.10.10">
    <property type="entry name" value="Ribonuclease Inhibitor"/>
    <property type="match status" value="1"/>
</dbReference>
<proteinExistence type="inferred from homology"/>
<feature type="domain" description="Disease resistance N-terminal" evidence="8">
    <location>
        <begin position="33"/>
        <end position="66"/>
    </location>
</feature>
<accession>A0AAQ3WI22</accession>
<dbReference type="PANTHER" id="PTHR23155">
    <property type="entry name" value="DISEASE RESISTANCE PROTEIN RP"/>
    <property type="match status" value="1"/>
</dbReference>
<keyword evidence="3" id="KW-0677">Repeat</keyword>
<feature type="domain" description="NB-ARC" evidence="7">
    <location>
        <begin position="165"/>
        <end position="338"/>
    </location>
</feature>
<reference evidence="11 12" key="1">
    <citation type="submission" date="2024-02" db="EMBL/GenBank/DDBJ databases">
        <title>High-quality chromosome-scale genome assembly of Pensacola bahiagrass (Paspalum notatum Flugge var. saurae).</title>
        <authorList>
            <person name="Vega J.M."/>
            <person name="Podio M."/>
            <person name="Orjuela J."/>
            <person name="Siena L.A."/>
            <person name="Pessino S.C."/>
            <person name="Combes M.C."/>
            <person name="Mariac C."/>
            <person name="Albertini E."/>
            <person name="Pupilli F."/>
            <person name="Ortiz J.P.A."/>
            <person name="Leblanc O."/>
        </authorList>
    </citation>
    <scope>NUCLEOTIDE SEQUENCE [LARGE SCALE GENOMIC DNA]</scope>
    <source>
        <strain evidence="11">R1</strain>
        <tissue evidence="11">Leaf</tissue>
    </source>
</reference>
<dbReference type="GO" id="GO:0042742">
    <property type="term" value="P:defense response to bacterium"/>
    <property type="evidence" value="ECO:0007669"/>
    <property type="project" value="UniProtKB-ARBA"/>
</dbReference>
<dbReference type="GO" id="GO:0043531">
    <property type="term" value="F:ADP binding"/>
    <property type="evidence" value="ECO:0007669"/>
    <property type="project" value="InterPro"/>
</dbReference>
<dbReference type="PANTHER" id="PTHR23155:SF1005">
    <property type="entry name" value="OS07G0197300 PROTEIN"/>
    <property type="match status" value="1"/>
</dbReference>
<evidence type="ECO:0000259" key="9">
    <source>
        <dbReference type="Pfam" id="PF23559"/>
    </source>
</evidence>
<dbReference type="Pfam" id="PF23559">
    <property type="entry name" value="WHD_DRP"/>
    <property type="match status" value="1"/>
</dbReference>
<keyword evidence="2" id="KW-0433">Leucine-rich repeat</keyword>
<dbReference type="FunFam" id="1.10.10.10:FF:000322">
    <property type="entry name" value="Probable disease resistance protein At1g63360"/>
    <property type="match status" value="1"/>
</dbReference>
<dbReference type="InterPro" id="IPR041118">
    <property type="entry name" value="Rx_N"/>
</dbReference>
<evidence type="ECO:0000256" key="4">
    <source>
        <dbReference type="ARBA" id="ARBA00022741"/>
    </source>
</evidence>
<evidence type="ECO:0000313" key="12">
    <source>
        <dbReference type="Proteomes" id="UP001341281"/>
    </source>
</evidence>
<name>A0AAQ3WI22_PASNO</name>
<evidence type="ECO:0000256" key="6">
    <source>
        <dbReference type="ARBA" id="ARBA00023054"/>
    </source>
</evidence>
<dbReference type="Gene3D" id="1.20.5.4130">
    <property type="match status" value="1"/>
</dbReference>
<dbReference type="InterPro" id="IPR058922">
    <property type="entry name" value="WHD_DRP"/>
</dbReference>
<gene>
    <name evidence="11" type="ORF">U9M48_011907</name>
</gene>
<feature type="domain" description="Disease resistance protein winged helix" evidence="9">
    <location>
        <begin position="430"/>
        <end position="501"/>
    </location>
</feature>
<dbReference type="Proteomes" id="UP001341281">
    <property type="component" value="Chromosome 03"/>
</dbReference>
<dbReference type="PRINTS" id="PR00364">
    <property type="entry name" value="DISEASERSIST"/>
</dbReference>
<dbReference type="AlphaFoldDB" id="A0AAQ3WI22"/>
<keyword evidence="6" id="KW-0175">Coiled coil</keyword>
<dbReference type="Gene3D" id="3.40.50.300">
    <property type="entry name" value="P-loop containing nucleotide triphosphate hydrolases"/>
    <property type="match status" value="1"/>
</dbReference>
<dbReference type="InterPro" id="IPR032675">
    <property type="entry name" value="LRR_dom_sf"/>
</dbReference>
<sequence>MEGAAQTLLSNAGQLLSKEYKQLRGSEAEDGAVDRFVQVCMKQLRELAYDAEDCIDMYRLRIKSRPISDGIRSWSKHLLSTLFARRRLACDIRDLRARAVAISERQARFGVNREALRRSPPLLPAPMPAAATTPANDADRRHQLVGIAEQANALAARLKEEPVGEKKGAAVFSIVGFGGLGKTTLATEVCRLLEAEFPFQAMVSVSQAFQPNRDIKVLLKGLLQQLIKPKTANERGIKEEGALGQIDGLDDIELAKQLNELLTDERFIIVIDDVWTIQAWYSIQSKLPDNSKGGRIIVTTRIETVAKACSPGSVTGRFNEVKPLKIEYSRKLFLSIVFGSVDASCPEEFKDVMEDILKKCGGMPLAIVSVASVLARYKSPGSNAKWDMVCKSIGSQMESHPTLEGMRHILTLSYNHLPHELKCCMMYFSIFPEDYVIARDRLLNRWIAEGLVCQKRGLSVWEVAQSYLDELLSRNLIEQAGYFLDIPSSEPQYRVHDMLLEVMVSKSLEANFVSLQGGKYDRMFYDKARRLSIHGDVDSVDYPSSKTKATIGRQGEYDLNMQHVRSLTIFHLQGHKLLNQLGNFTLLRVLDLQDCEAVTNKHVKDACNLKLLRFLRLNGTKVSKVPRRVKNLQHLQILDLEDTLLLGLPNAVTELEKLESLWFYNMDDFWHILWTIPQGLSKMKALRILGRVCIGNDSRVARELGELEQLKDLDLSLDDRETIFSEDVLRDLAMSLCKLHSLRWLSIGCLSDGGKILNFLHHLPTPPRLIQHMWITSDMDGLPSWIGSLTHLASFIIERTTLTDDQLFGVLCKLHNLKSLCVSWSCYSDRDELVARSSHKFPVLRDLNLRGYVPKALCFEEGSMAALETLDLVFDLRSAHVEERSINGIEQLTNLKKVTLDGEYNPTSSDALLEQLKNERERRSRSNQQFQIIVKYT</sequence>
<organism evidence="11 12">
    <name type="scientific">Paspalum notatum var. saurae</name>
    <dbReference type="NCBI Taxonomy" id="547442"/>
    <lineage>
        <taxon>Eukaryota</taxon>
        <taxon>Viridiplantae</taxon>
        <taxon>Streptophyta</taxon>
        <taxon>Embryophyta</taxon>
        <taxon>Tracheophyta</taxon>
        <taxon>Spermatophyta</taxon>
        <taxon>Magnoliopsida</taxon>
        <taxon>Liliopsida</taxon>
        <taxon>Poales</taxon>
        <taxon>Poaceae</taxon>
        <taxon>PACMAD clade</taxon>
        <taxon>Panicoideae</taxon>
        <taxon>Andropogonodae</taxon>
        <taxon>Paspaleae</taxon>
        <taxon>Paspalinae</taxon>
        <taxon>Paspalum</taxon>
    </lineage>
</organism>
<dbReference type="InterPro" id="IPR002182">
    <property type="entry name" value="NB-ARC"/>
</dbReference>
<dbReference type="InterPro" id="IPR027417">
    <property type="entry name" value="P-loop_NTPase"/>
</dbReference>
<evidence type="ECO:0000256" key="1">
    <source>
        <dbReference type="ARBA" id="ARBA00008894"/>
    </source>
</evidence>
<dbReference type="Gene3D" id="1.10.10.10">
    <property type="entry name" value="Winged helix-like DNA-binding domain superfamily/Winged helix DNA-binding domain"/>
    <property type="match status" value="1"/>
</dbReference>
<evidence type="ECO:0000256" key="5">
    <source>
        <dbReference type="ARBA" id="ARBA00022821"/>
    </source>
</evidence>
<dbReference type="EMBL" id="CP144747">
    <property type="protein sequence ID" value="WVZ62125.1"/>
    <property type="molecule type" value="Genomic_DNA"/>
</dbReference>
<dbReference type="InterPro" id="IPR038005">
    <property type="entry name" value="RX-like_CC"/>
</dbReference>
<dbReference type="Pfam" id="PF18052">
    <property type="entry name" value="Rx_N"/>
    <property type="match status" value="1"/>
</dbReference>
<evidence type="ECO:0000259" key="10">
    <source>
        <dbReference type="Pfam" id="PF23598"/>
    </source>
</evidence>
<dbReference type="Gene3D" id="1.10.8.430">
    <property type="entry name" value="Helical domain of apoptotic protease-activating factors"/>
    <property type="match status" value="1"/>
</dbReference>
<keyword evidence="5" id="KW-0611">Plant defense</keyword>
<dbReference type="SUPFAM" id="SSF52540">
    <property type="entry name" value="P-loop containing nucleoside triphosphate hydrolases"/>
    <property type="match status" value="1"/>
</dbReference>
<dbReference type="InterPro" id="IPR044974">
    <property type="entry name" value="Disease_R_plants"/>
</dbReference>
<dbReference type="Pfam" id="PF23598">
    <property type="entry name" value="LRR_14"/>
    <property type="match status" value="1"/>
</dbReference>
<dbReference type="Pfam" id="PF00931">
    <property type="entry name" value="NB-ARC"/>
    <property type="match status" value="1"/>
</dbReference>
<dbReference type="InterPro" id="IPR055414">
    <property type="entry name" value="LRR_R13L4/SHOC2-like"/>
</dbReference>
<keyword evidence="4" id="KW-0547">Nucleotide-binding</keyword>
<evidence type="ECO:0000259" key="8">
    <source>
        <dbReference type="Pfam" id="PF18052"/>
    </source>
</evidence>
<evidence type="ECO:0000313" key="11">
    <source>
        <dbReference type="EMBL" id="WVZ62125.1"/>
    </source>
</evidence>
<keyword evidence="12" id="KW-1185">Reference proteome</keyword>
<dbReference type="CDD" id="cd14798">
    <property type="entry name" value="RX-CC_like"/>
    <property type="match status" value="1"/>
</dbReference>
<dbReference type="InterPro" id="IPR042197">
    <property type="entry name" value="Apaf_helical"/>
</dbReference>
<evidence type="ECO:0000256" key="3">
    <source>
        <dbReference type="ARBA" id="ARBA00022737"/>
    </source>
</evidence>
<evidence type="ECO:0000259" key="7">
    <source>
        <dbReference type="Pfam" id="PF00931"/>
    </source>
</evidence>
<protein>
    <submittedName>
        <fullName evidence="11">Uncharacterized protein</fullName>
    </submittedName>
</protein>
<feature type="domain" description="Disease resistance R13L4/SHOC-2-like LRR" evidence="10">
    <location>
        <begin position="563"/>
        <end position="908"/>
    </location>
</feature>
<dbReference type="SUPFAM" id="SSF52058">
    <property type="entry name" value="L domain-like"/>
    <property type="match status" value="1"/>
</dbReference>
<evidence type="ECO:0000256" key="2">
    <source>
        <dbReference type="ARBA" id="ARBA00022614"/>
    </source>
</evidence>
<dbReference type="InterPro" id="IPR036388">
    <property type="entry name" value="WH-like_DNA-bd_sf"/>
</dbReference>
<dbReference type="GO" id="GO:0009626">
    <property type="term" value="P:plant-type hypersensitive response"/>
    <property type="evidence" value="ECO:0007669"/>
    <property type="project" value="UniProtKB-ARBA"/>
</dbReference>